<dbReference type="EMBL" id="KF026355">
    <property type="protein sequence ID" value="AGT55876.1"/>
    <property type="molecule type" value="Genomic_RNA"/>
</dbReference>
<keyword evidence="5" id="KW-1185">Reference proteome</keyword>
<sequence>MYIFLAQGLKSLDLLVWPLLQVIRLVRGCLSPDLIKAVFVFVKRSSSLQKTGGLKFVALYYKACHIYTMQFVASGGVRQSFITSTCYGVNVSLTSGGLPRILPIYLRRLVTSQNKEGIKIVLTLFNLYRVLPYPGKVKLSTITDKWSGSYPLDMISFIPKFWLLLRSQGKIAPFTFIRSPFAISASGSITGFGKHLSSMSGFFKALLFLRREDSLWQSLQWFFTEAPLRRGWASRTLRCWQSMDFISRLLLVAGQKVVSSPLGKLAFKEEPGKVRVFAMADCITQWVLHPLHQYLFSILKQISIVDATFDQEEGVRTLSQKIKSGKKIVFSLDLSAATDRLPLTIQAQILNHIVPKLGDHWANLLVNRDYSVPNHITLPVNPGTVRYGAGQPMGAYSSWAMLALTHHFIVQYCAFKVYHSNSFFKDYLILGDDLLLLDARVAKQYLKVMSQLDVGVNLAKSLISVRGYGEFAKQFLSPEGPLQGVSLKEFSSLKDGMSNILSLSVKMSLKPSLLLRLFGFGSKSVGHSTLPFSRYSLRSSLDHLFLSPLANSLNSWLDYFSCIRHSKFLLISKSLLAYFLWGFEFIKYKWVFKKVRENEQLMLRHGTHRYHQLVSETLLSYWCPSPSEEVLKLPEVADSSANFFFSTPPPVNKASFKLLMINHINILFSCGSLFSELMNGGAMNLVPKFLTFELSFEEGYSDFEKVENDHLWSVITRDPKSWVKPNNYGENNFDIVKFMSQQTSVEFHKPRTLKEISLALQLKKDFFNSSLVNGSQTILDVPLGKPKG</sequence>
<proteinExistence type="predicted"/>
<dbReference type="Pfam" id="PF05919">
    <property type="entry name" value="Mitovir_RNA_pol"/>
    <property type="match status" value="1"/>
</dbReference>
<name>A0ABM5NPJ1_9VIRU</name>
<evidence type="ECO:0000256" key="2">
    <source>
        <dbReference type="ARBA" id="ARBA00022679"/>
    </source>
</evidence>
<dbReference type="InterPro" id="IPR008686">
    <property type="entry name" value="RNA_pol_mitovir"/>
</dbReference>
<dbReference type="PANTHER" id="PTHR34456">
    <property type="entry name" value="MITOVIRUS RNA-DEPENDENT RNA POLYMERASE"/>
    <property type="match status" value="1"/>
</dbReference>
<keyword evidence="3" id="KW-0548">Nucleotidyltransferase</keyword>
<reference evidence="4 5" key="1">
    <citation type="journal article" date="2013" name="Virol. J.">
        <title>Two novel mitoviruses from a Canadian isolate of the Dutch elm pathogen Ophiostoma novo-ulmi (93-1224).</title>
        <authorList>
            <person name="Hintz W.E."/>
            <person name="Carneiro J.S."/>
            <person name="Kassatenko I."/>
            <person name="Varga A."/>
            <person name="James D."/>
        </authorList>
    </citation>
    <scope>NUCLEOTIDE SEQUENCE [LARGE SCALE GENOMIC DNA]</scope>
    <source>
        <strain evidence="4 5">93-1224</strain>
    </source>
</reference>
<evidence type="ECO:0000256" key="1">
    <source>
        <dbReference type="ARBA" id="ARBA00022484"/>
    </source>
</evidence>
<evidence type="ECO:0000256" key="3">
    <source>
        <dbReference type="ARBA" id="ARBA00022695"/>
    </source>
</evidence>
<organism evidence="4 5">
    <name type="scientific">Ophiostoma mitovirus 1c</name>
    <dbReference type="NCBI Taxonomy" id="1387983"/>
    <lineage>
        <taxon>Viruses</taxon>
        <taxon>Riboviria</taxon>
        <taxon>Orthornavirae</taxon>
        <taxon>Lenarviricota</taxon>
        <taxon>Howeltoviricetes</taxon>
        <taxon>Cryppavirales</taxon>
        <taxon>Mitoviridae</taxon>
        <taxon>Duamitovirus</taxon>
        <taxon>Duamitovirus opno1c</taxon>
    </lineage>
</organism>
<keyword evidence="2" id="KW-0808">Transferase</keyword>
<evidence type="ECO:0000313" key="5">
    <source>
        <dbReference type="Proteomes" id="UP000831314"/>
    </source>
</evidence>
<keyword evidence="1 4" id="KW-0696">RNA-directed RNA polymerase</keyword>
<dbReference type="PANTHER" id="PTHR34456:SF13">
    <property type="entry name" value="REVERSE TRANSCRIPTASE DOMAIN-CONTAINING PROTEIN"/>
    <property type="match status" value="1"/>
</dbReference>
<dbReference type="Proteomes" id="UP000831314">
    <property type="component" value="Segment"/>
</dbReference>
<evidence type="ECO:0000313" key="4">
    <source>
        <dbReference type="EMBL" id="AGT55876.1"/>
    </source>
</evidence>
<dbReference type="GeneID" id="80537431"/>
<dbReference type="RefSeq" id="YP_010799132.1">
    <property type="nucleotide sequence ID" value="NC_076560.1"/>
</dbReference>
<dbReference type="InterPro" id="IPR043502">
    <property type="entry name" value="DNA/RNA_pol_sf"/>
</dbReference>
<dbReference type="GO" id="GO:0003968">
    <property type="term" value="F:RNA-directed RNA polymerase activity"/>
    <property type="evidence" value="ECO:0007669"/>
    <property type="project" value="UniProtKB-KW"/>
</dbReference>
<accession>A0ABM5NPJ1</accession>
<dbReference type="SUPFAM" id="SSF56672">
    <property type="entry name" value="DNA/RNA polymerases"/>
    <property type="match status" value="1"/>
</dbReference>
<protein>
    <submittedName>
        <fullName evidence="4">RNA-dependent RNA polymerase</fullName>
    </submittedName>
</protein>